<dbReference type="Proteomes" id="UP000626109">
    <property type="component" value="Unassembled WGS sequence"/>
</dbReference>
<evidence type="ECO:0000256" key="5">
    <source>
        <dbReference type="ARBA" id="ARBA00022737"/>
    </source>
</evidence>
<sequence>MAENGRSDAALAARDFSGGTVGGMIGILAGHPLDTAKTRLQAMARFEGASTWQVLSQTASIEGPRALYKGMSFPLYSTAFLNAVVFCVQGATERLLQETDLGRDRPRVSGFIAGCVAGLVQSPLVCTVDLVKTQRQVQFSVGGSSSSALGPAGLMRQRVAALGVWQGCFQGLGTTALKESPSYGVYFLVYEETKRLLEARSWPVVASTLTAGGLAGCFSLGMIHPVDVVKSRIQSLPVEATAEERSAMHVISRGLRREGASFFLRGFSAAMQRAFVLNAATFGGFELAVYAWDSARIR</sequence>
<evidence type="ECO:0000256" key="2">
    <source>
        <dbReference type="ARBA" id="ARBA00006375"/>
    </source>
</evidence>
<dbReference type="InterPro" id="IPR050567">
    <property type="entry name" value="Mitochondrial_Carrier"/>
</dbReference>
<evidence type="ECO:0000256" key="9">
    <source>
        <dbReference type="PROSITE-ProRule" id="PRU00282"/>
    </source>
</evidence>
<dbReference type="EMBL" id="CAJNNW010007761">
    <property type="protein sequence ID" value="CAE8649494.1"/>
    <property type="molecule type" value="Genomic_DNA"/>
</dbReference>
<evidence type="ECO:0000256" key="10">
    <source>
        <dbReference type="RuleBase" id="RU000488"/>
    </source>
</evidence>
<dbReference type="GO" id="GO:0022857">
    <property type="term" value="F:transmembrane transporter activity"/>
    <property type="evidence" value="ECO:0007669"/>
    <property type="project" value="TreeGrafter"/>
</dbReference>
<evidence type="ECO:0000256" key="4">
    <source>
        <dbReference type="ARBA" id="ARBA00022692"/>
    </source>
</evidence>
<evidence type="ECO:0008006" key="13">
    <source>
        <dbReference type="Google" id="ProtNLM"/>
    </source>
</evidence>
<keyword evidence="5" id="KW-0677">Repeat</keyword>
<dbReference type="Gene3D" id="1.50.40.10">
    <property type="entry name" value="Mitochondrial carrier domain"/>
    <property type="match status" value="1"/>
</dbReference>
<feature type="repeat" description="Solcar" evidence="9">
    <location>
        <begin position="10"/>
        <end position="95"/>
    </location>
</feature>
<feature type="repeat" description="Solcar" evidence="9">
    <location>
        <begin position="105"/>
        <end position="196"/>
    </location>
</feature>
<dbReference type="InterPro" id="IPR018108">
    <property type="entry name" value="MCP_transmembrane"/>
</dbReference>
<evidence type="ECO:0000256" key="1">
    <source>
        <dbReference type="ARBA" id="ARBA00004225"/>
    </source>
</evidence>
<evidence type="ECO:0000256" key="6">
    <source>
        <dbReference type="ARBA" id="ARBA00022989"/>
    </source>
</evidence>
<gene>
    <name evidence="11" type="ORF">PGLA2088_LOCUS7471</name>
</gene>
<comment type="subcellular location">
    <subcellularLocation>
        <location evidence="1">Mitochondrion membrane</location>
        <topology evidence="1">Multi-pass membrane protein</topology>
    </subcellularLocation>
</comment>
<evidence type="ECO:0000256" key="8">
    <source>
        <dbReference type="ARBA" id="ARBA00023136"/>
    </source>
</evidence>
<accession>A0A813IF07</accession>
<dbReference type="InterPro" id="IPR023395">
    <property type="entry name" value="MCP_dom_sf"/>
</dbReference>
<keyword evidence="4 9" id="KW-0812">Transmembrane</keyword>
<dbReference type="AlphaFoldDB" id="A0A813IF07"/>
<keyword evidence="6" id="KW-1133">Transmembrane helix</keyword>
<organism evidence="11 12">
    <name type="scientific">Polarella glacialis</name>
    <name type="common">Dinoflagellate</name>
    <dbReference type="NCBI Taxonomy" id="89957"/>
    <lineage>
        <taxon>Eukaryota</taxon>
        <taxon>Sar</taxon>
        <taxon>Alveolata</taxon>
        <taxon>Dinophyceae</taxon>
        <taxon>Suessiales</taxon>
        <taxon>Suessiaceae</taxon>
        <taxon>Polarella</taxon>
    </lineage>
</organism>
<comment type="caution">
    <text evidence="11">The sequence shown here is derived from an EMBL/GenBank/DDBJ whole genome shotgun (WGS) entry which is preliminary data.</text>
</comment>
<evidence type="ECO:0000256" key="7">
    <source>
        <dbReference type="ARBA" id="ARBA00023128"/>
    </source>
</evidence>
<comment type="similarity">
    <text evidence="2 10">Belongs to the mitochondrial carrier (TC 2.A.29) family.</text>
</comment>
<dbReference type="PROSITE" id="PS50920">
    <property type="entry name" value="SOLCAR"/>
    <property type="match status" value="3"/>
</dbReference>
<name>A0A813IF07_POLGL</name>
<feature type="repeat" description="Solcar" evidence="9">
    <location>
        <begin position="203"/>
        <end position="291"/>
    </location>
</feature>
<protein>
    <recommendedName>
        <fullName evidence="13">Mitochondrial carrier protein</fullName>
    </recommendedName>
</protein>
<keyword evidence="3 10" id="KW-0813">Transport</keyword>
<keyword evidence="7" id="KW-0496">Mitochondrion</keyword>
<evidence type="ECO:0000256" key="3">
    <source>
        <dbReference type="ARBA" id="ARBA00022448"/>
    </source>
</evidence>
<proteinExistence type="inferred from homology"/>
<keyword evidence="8 9" id="KW-0472">Membrane</keyword>
<evidence type="ECO:0000313" key="11">
    <source>
        <dbReference type="EMBL" id="CAE8649494.1"/>
    </source>
</evidence>
<dbReference type="PANTHER" id="PTHR45624">
    <property type="entry name" value="MITOCHONDRIAL BASIC AMINO ACIDS TRANSPORTER-RELATED"/>
    <property type="match status" value="1"/>
</dbReference>
<dbReference type="GO" id="GO:0031966">
    <property type="term" value="C:mitochondrial membrane"/>
    <property type="evidence" value="ECO:0007669"/>
    <property type="project" value="UniProtKB-SubCell"/>
</dbReference>
<dbReference type="Pfam" id="PF00153">
    <property type="entry name" value="Mito_carr"/>
    <property type="match status" value="3"/>
</dbReference>
<reference evidence="11" key="1">
    <citation type="submission" date="2021-02" db="EMBL/GenBank/DDBJ databases">
        <authorList>
            <person name="Dougan E. K."/>
            <person name="Rhodes N."/>
            <person name="Thang M."/>
            <person name="Chan C."/>
        </authorList>
    </citation>
    <scope>NUCLEOTIDE SEQUENCE</scope>
</reference>
<dbReference type="PANTHER" id="PTHR45624:SF10">
    <property type="entry name" value="SLC (SOLUTE CARRIER) HOMOLOG"/>
    <property type="match status" value="1"/>
</dbReference>
<evidence type="ECO:0000313" key="12">
    <source>
        <dbReference type="Proteomes" id="UP000626109"/>
    </source>
</evidence>
<dbReference type="SUPFAM" id="SSF103506">
    <property type="entry name" value="Mitochondrial carrier"/>
    <property type="match status" value="1"/>
</dbReference>